<feature type="transmembrane region" description="Helical" evidence="1">
    <location>
        <begin position="104"/>
        <end position="123"/>
    </location>
</feature>
<feature type="transmembrane region" description="Helical" evidence="1">
    <location>
        <begin position="199"/>
        <end position="219"/>
    </location>
</feature>
<accession>A0ABT6PUV2</accession>
<name>A0ABT6PUV2_9PSEU</name>
<feature type="transmembrane region" description="Helical" evidence="1">
    <location>
        <begin position="77"/>
        <end position="98"/>
    </location>
</feature>
<reference evidence="2 3" key="1">
    <citation type="submission" date="2023-04" db="EMBL/GenBank/DDBJ databases">
        <title>Draft genome sequence of Saccharopolyspora sp. TS4A08 isolated from sweet potato rhizospheric soil.</title>
        <authorList>
            <person name="Suksaard P."/>
            <person name="Duangmal K."/>
        </authorList>
    </citation>
    <scope>NUCLEOTIDE SEQUENCE [LARGE SCALE GENOMIC DNA]</scope>
    <source>
        <strain evidence="2 3">TS4A08</strain>
    </source>
</reference>
<feature type="transmembrane region" description="Helical" evidence="1">
    <location>
        <begin position="298"/>
        <end position="316"/>
    </location>
</feature>
<keyword evidence="1" id="KW-0472">Membrane</keyword>
<organism evidence="2 3">
    <name type="scientific">Saccharopolyspora ipomoeae</name>
    <dbReference type="NCBI Taxonomy" id="3042027"/>
    <lineage>
        <taxon>Bacteria</taxon>
        <taxon>Bacillati</taxon>
        <taxon>Actinomycetota</taxon>
        <taxon>Actinomycetes</taxon>
        <taxon>Pseudonocardiales</taxon>
        <taxon>Pseudonocardiaceae</taxon>
        <taxon>Saccharopolyspora</taxon>
    </lineage>
</organism>
<dbReference type="Pfam" id="PF06772">
    <property type="entry name" value="LtrA"/>
    <property type="match status" value="1"/>
</dbReference>
<evidence type="ECO:0000313" key="2">
    <source>
        <dbReference type="EMBL" id="MDI2031784.1"/>
    </source>
</evidence>
<dbReference type="PANTHER" id="PTHR36840:SF1">
    <property type="entry name" value="BLL5714 PROTEIN"/>
    <property type="match status" value="1"/>
</dbReference>
<feature type="transmembrane region" description="Helical" evidence="1">
    <location>
        <begin position="135"/>
        <end position="152"/>
    </location>
</feature>
<sequence length="381" mass="41232">MAERRSRWAHREVSPLELFFDLVFVLAVSQLTHHLIEHLTWHGAAETLLLLVAVCGVWAFTSFEVTMLDVERRATRAVTAGVMGCGLFMNAGIAHAFADGPWLFVIPMLAALAGAAGFAALRAPSPELREHFRRVLVWIAASMPFWLVGAGLDAEWRMRLWGVAALIDLVGTWTAHPVPRRALRSTSVPFDASHMLERMRLFLIILLGETVLTIGRVMSEEHPDVRTLLSSLGVFVALVCLWLTYFGRGEQQVADHIAATDDPIRSVHLGINAVYGVMAGLVVLAAGSELVIAHAEDAHAGIGGVLLLGGPTLYLLAQMFYFRATTGIVWIPRGLGAIALTTGAVAAYWLPPLVAVLVLVLVLLVLVSHIARERGAAAEAA</sequence>
<keyword evidence="1" id="KW-1133">Transmembrane helix</keyword>
<proteinExistence type="predicted"/>
<comment type="caution">
    <text evidence="2">The sequence shown here is derived from an EMBL/GenBank/DDBJ whole genome shotgun (WGS) entry which is preliminary data.</text>
</comment>
<feature type="transmembrane region" description="Helical" evidence="1">
    <location>
        <begin position="353"/>
        <end position="371"/>
    </location>
</feature>
<dbReference type="InterPro" id="IPR010640">
    <property type="entry name" value="Low_temperature_requirement_A"/>
</dbReference>
<gene>
    <name evidence="2" type="ORF">QFW96_24365</name>
</gene>
<dbReference type="PANTHER" id="PTHR36840">
    <property type="entry name" value="BLL5714 PROTEIN"/>
    <property type="match status" value="1"/>
</dbReference>
<dbReference type="RefSeq" id="WP_281458049.1">
    <property type="nucleotide sequence ID" value="NZ_JASAOF010000021.1"/>
</dbReference>
<feature type="transmembrane region" description="Helical" evidence="1">
    <location>
        <begin position="225"/>
        <end position="246"/>
    </location>
</feature>
<keyword evidence="3" id="KW-1185">Reference proteome</keyword>
<evidence type="ECO:0000256" key="1">
    <source>
        <dbReference type="SAM" id="Phobius"/>
    </source>
</evidence>
<feature type="transmembrane region" description="Helical" evidence="1">
    <location>
        <begin position="16"/>
        <end position="36"/>
    </location>
</feature>
<evidence type="ECO:0000313" key="3">
    <source>
        <dbReference type="Proteomes" id="UP001237595"/>
    </source>
</evidence>
<feature type="transmembrane region" description="Helical" evidence="1">
    <location>
        <begin position="48"/>
        <end position="65"/>
    </location>
</feature>
<protein>
    <submittedName>
        <fullName evidence="2">Low temperature requirement protein A</fullName>
    </submittedName>
</protein>
<feature type="transmembrane region" description="Helical" evidence="1">
    <location>
        <begin position="267"/>
        <end position="286"/>
    </location>
</feature>
<dbReference type="EMBL" id="JASAOF010000021">
    <property type="protein sequence ID" value="MDI2031784.1"/>
    <property type="molecule type" value="Genomic_DNA"/>
</dbReference>
<keyword evidence="1" id="KW-0812">Transmembrane</keyword>
<dbReference type="Proteomes" id="UP001237595">
    <property type="component" value="Unassembled WGS sequence"/>
</dbReference>